<proteinExistence type="predicted"/>
<feature type="compositionally biased region" description="Low complexity" evidence="1">
    <location>
        <begin position="142"/>
        <end position="151"/>
    </location>
</feature>
<dbReference type="HOGENOM" id="CLU_1417434_0_0_1"/>
<evidence type="ECO:0000256" key="2">
    <source>
        <dbReference type="SAM" id="SignalP"/>
    </source>
</evidence>
<dbReference type="InParanoid" id="A0A061E8U1"/>
<reference evidence="3 4" key="1">
    <citation type="journal article" date="2013" name="Genome Biol.">
        <title>The genome sequence of the most widely cultivated cacao type and its use to identify candidate genes regulating pod color.</title>
        <authorList>
            <person name="Motamayor J.C."/>
            <person name="Mockaitis K."/>
            <person name="Schmutz J."/>
            <person name="Haiminen N."/>
            <person name="Iii D.L."/>
            <person name="Cornejo O."/>
            <person name="Findley S.D."/>
            <person name="Zheng P."/>
            <person name="Utro F."/>
            <person name="Royaert S."/>
            <person name="Saski C."/>
            <person name="Jenkins J."/>
            <person name="Podicheti R."/>
            <person name="Zhao M."/>
            <person name="Scheffler B.E."/>
            <person name="Stack J.C."/>
            <person name="Feltus F.A."/>
            <person name="Mustiga G.M."/>
            <person name="Amores F."/>
            <person name="Phillips W."/>
            <person name="Marelli J.P."/>
            <person name="May G.D."/>
            <person name="Shapiro H."/>
            <person name="Ma J."/>
            <person name="Bustamante C.D."/>
            <person name="Schnell R.J."/>
            <person name="Main D."/>
            <person name="Gilbert D."/>
            <person name="Parida L."/>
            <person name="Kuhn D.N."/>
        </authorList>
    </citation>
    <scope>NUCLEOTIDE SEQUENCE [LARGE SCALE GENOMIC DNA]</scope>
    <source>
        <strain evidence="4">cv. Matina 1-6</strain>
    </source>
</reference>
<organism evidence="3 4">
    <name type="scientific">Theobroma cacao</name>
    <name type="common">Cacao</name>
    <name type="synonym">Cocoa</name>
    <dbReference type="NCBI Taxonomy" id="3641"/>
    <lineage>
        <taxon>Eukaryota</taxon>
        <taxon>Viridiplantae</taxon>
        <taxon>Streptophyta</taxon>
        <taxon>Embryophyta</taxon>
        <taxon>Tracheophyta</taxon>
        <taxon>Spermatophyta</taxon>
        <taxon>Magnoliopsida</taxon>
        <taxon>eudicotyledons</taxon>
        <taxon>Gunneridae</taxon>
        <taxon>Pentapetalae</taxon>
        <taxon>rosids</taxon>
        <taxon>malvids</taxon>
        <taxon>Malvales</taxon>
        <taxon>Malvaceae</taxon>
        <taxon>Byttnerioideae</taxon>
        <taxon>Theobroma</taxon>
    </lineage>
</organism>
<name>A0A061E8U1_THECC</name>
<evidence type="ECO:0000313" key="3">
    <source>
        <dbReference type="EMBL" id="EOY01430.1"/>
    </source>
</evidence>
<accession>A0A061E8U1</accession>
<keyword evidence="2" id="KW-0732">Signal</keyword>
<dbReference type="Proteomes" id="UP000026915">
    <property type="component" value="Chromosome 2"/>
</dbReference>
<feature type="region of interest" description="Disordered" evidence="1">
    <location>
        <begin position="131"/>
        <end position="151"/>
    </location>
</feature>
<dbReference type="EMBL" id="CM001880">
    <property type="protein sequence ID" value="EOY01430.1"/>
    <property type="molecule type" value="Genomic_DNA"/>
</dbReference>
<evidence type="ECO:0000313" key="4">
    <source>
        <dbReference type="Proteomes" id="UP000026915"/>
    </source>
</evidence>
<gene>
    <name evidence="3" type="ORF">TCM_011320</name>
</gene>
<feature type="chain" id="PRO_5001596954" evidence="2">
    <location>
        <begin position="18"/>
        <end position="192"/>
    </location>
</feature>
<keyword evidence="4" id="KW-1185">Reference proteome</keyword>
<dbReference type="Gramene" id="EOY01430">
    <property type="protein sequence ID" value="EOY01430"/>
    <property type="gene ID" value="TCM_011320"/>
</dbReference>
<sequence length="192" mass="21646">MFVLMVSLELFYLDSLAGIFWKWRNVKIFEGKLVPMNRKLSMIKGLAAASYHAVTIPCTRSSPNGYKREMLVGWQNPPQGWVAVNSDGALRRSTNLATAGGVLCDYNGFWLAQLSLYGNDPKTLNGLRGPAPGLSRQPIRQSKSNLNPSPNINSLKNPNFSSVIHYIFGLNLLVFQYASLRRCEWYQGFFFF</sequence>
<feature type="signal peptide" evidence="2">
    <location>
        <begin position="1"/>
        <end position="17"/>
    </location>
</feature>
<protein>
    <submittedName>
        <fullName evidence="3">Ribonuclease H protein</fullName>
    </submittedName>
</protein>
<dbReference type="eggNOG" id="KOG1075">
    <property type="taxonomic scope" value="Eukaryota"/>
</dbReference>
<evidence type="ECO:0000256" key="1">
    <source>
        <dbReference type="SAM" id="MobiDB-lite"/>
    </source>
</evidence>
<dbReference type="AlphaFoldDB" id="A0A061E8U1"/>